<dbReference type="InterPro" id="IPR048279">
    <property type="entry name" value="MdtK-like"/>
</dbReference>
<dbReference type="Proteomes" id="UP000319976">
    <property type="component" value="Chromosome"/>
</dbReference>
<comment type="subcellular location">
    <subcellularLocation>
        <location evidence="1">Cell membrane</location>
        <topology evidence="1">Multi-pass membrane protein</topology>
    </subcellularLocation>
</comment>
<name>A0A517TCF6_9PLAN</name>
<evidence type="ECO:0000256" key="7">
    <source>
        <dbReference type="ARBA" id="ARBA00023065"/>
    </source>
</evidence>
<feature type="transmembrane region" description="Helical" evidence="11">
    <location>
        <begin position="19"/>
        <end position="39"/>
    </location>
</feature>
<keyword evidence="6 11" id="KW-1133">Transmembrane helix</keyword>
<reference evidence="12 13" key="1">
    <citation type="submission" date="2019-02" db="EMBL/GenBank/DDBJ databases">
        <title>Deep-cultivation of Planctomycetes and their phenomic and genomic characterization uncovers novel biology.</title>
        <authorList>
            <person name="Wiegand S."/>
            <person name="Jogler M."/>
            <person name="Boedeker C."/>
            <person name="Pinto D."/>
            <person name="Vollmers J."/>
            <person name="Rivas-Marin E."/>
            <person name="Kohn T."/>
            <person name="Peeters S.H."/>
            <person name="Heuer A."/>
            <person name="Rast P."/>
            <person name="Oberbeckmann S."/>
            <person name="Bunk B."/>
            <person name="Jeske O."/>
            <person name="Meyerdierks A."/>
            <person name="Storesund J.E."/>
            <person name="Kallscheuer N."/>
            <person name="Luecker S."/>
            <person name="Lage O.M."/>
            <person name="Pohl T."/>
            <person name="Merkel B.J."/>
            <person name="Hornburger P."/>
            <person name="Mueller R.-W."/>
            <person name="Bruemmer F."/>
            <person name="Labrenz M."/>
            <person name="Spormann A.M."/>
            <person name="Op den Camp H."/>
            <person name="Overmann J."/>
            <person name="Amann R."/>
            <person name="Jetten M.S.M."/>
            <person name="Mascher T."/>
            <person name="Medema M.H."/>
            <person name="Devos D.P."/>
            <person name="Kaster A.-K."/>
            <person name="Ovreas L."/>
            <person name="Rohde M."/>
            <person name="Galperin M.Y."/>
            <person name="Jogler C."/>
        </authorList>
    </citation>
    <scope>NUCLEOTIDE SEQUENCE [LARGE SCALE GENOMIC DNA]</scope>
    <source>
        <strain evidence="12 13">V22</strain>
    </source>
</reference>
<evidence type="ECO:0000256" key="9">
    <source>
        <dbReference type="ARBA" id="ARBA00031636"/>
    </source>
</evidence>
<dbReference type="GO" id="GO:0006811">
    <property type="term" value="P:monoatomic ion transport"/>
    <property type="evidence" value="ECO:0007669"/>
    <property type="project" value="UniProtKB-KW"/>
</dbReference>
<feature type="transmembrane region" description="Helical" evidence="11">
    <location>
        <begin position="199"/>
        <end position="218"/>
    </location>
</feature>
<dbReference type="InterPro" id="IPR002528">
    <property type="entry name" value="MATE_fam"/>
</dbReference>
<feature type="transmembrane region" description="Helical" evidence="11">
    <location>
        <begin position="367"/>
        <end position="388"/>
    </location>
</feature>
<dbReference type="PIRSF" id="PIRSF006603">
    <property type="entry name" value="DinF"/>
    <property type="match status" value="1"/>
</dbReference>
<keyword evidence="4" id="KW-1003">Cell membrane</keyword>
<evidence type="ECO:0000313" key="13">
    <source>
        <dbReference type="Proteomes" id="UP000319976"/>
    </source>
</evidence>
<sequence length="500" mass="55195">MNDSSPTATVDSTRNVRELLVVAIPLILSSGSISLAHVVDRVFLTWYSEYALAAAMPSGMLHWVFMSLFIGIAMTVNTFVAQYDGAKRHERASASLWQGVYLSLLSGIPLLVAVPIAPVLFRWAGHDDVVQQLEIEYFAVLCYGTIPITLATALSGFFSGRERADIVLYVNALLAVVNIVLDWLMIFGVGPFPEMGMRGAAWATIIAHVVAVAAYLLLMCRREERHKYRVWSNWKFDSELFRRLLRFGAPTGLNYLGDVIGFTLFLFLVGRLGVVEQQATNLAFNVNSLVFIPLMGLGTAVSVLVGRRIGEGRPEGAVWSTWIAFGIGSSWNLLFAALLVIFPDIVISFYDAGSRTDFSAIRDQSVILFRYMSMFLFFDGMAIVFSGALRGAGDTRFPAIWSFSTCWSLLVIPVIVAEAIGRQSLTFCWVMCVVYVFVLGIGMLYRFMGGRWREMTVLEAEPVVTSIVQGMEAAREYSAPSTAASADEHHATQKIPACEV</sequence>
<feature type="transmembrane region" description="Helical" evidence="11">
    <location>
        <begin position="59"/>
        <end position="80"/>
    </location>
</feature>
<feature type="transmembrane region" description="Helical" evidence="11">
    <location>
        <begin position="400"/>
        <end position="420"/>
    </location>
</feature>
<evidence type="ECO:0000256" key="10">
    <source>
        <dbReference type="SAM" id="MobiDB-lite"/>
    </source>
</evidence>
<protein>
    <recommendedName>
        <fullName evidence="9">Multidrug-efflux transporter</fullName>
    </recommendedName>
</protein>
<dbReference type="RefSeq" id="WP_145264853.1">
    <property type="nucleotide sequence ID" value="NZ_CP036316.1"/>
</dbReference>
<dbReference type="OrthoDB" id="9805232at2"/>
<evidence type="ECO:0000256" key="8">
    <source>
        <dbReference type="ARBA" id="ARBA00023136"/>
    </source>
</evidence>
<evidence type="ECO:0000256" key="5">
    <source>
        <dbReference type="ARBA" id="ARBA00022692"/>
    </source>
</evidence>
<dbReference type="GO" id="GO:0042910">
    <property type="term" value="F:xenobiotic transmembrane transporter activity"/>
    <property type="evidence" value="ECO:0007669"/>
    <property type="project" value="InterPro"/>
</dbReference>
<feature type="transmembrane region" description="Helical" evidence="11">
    <location>
        <begin position="317"/>
        <end position="347"/>
    </location>
</feature>
<dbReference type="PANTHER" id="PTHR43298">
    <property type="entry name" value="MULTIDRUG RESISTANCE PROTEIN NORM-RELATED"/>
    <property type="match status" value="1"/>
</dbReference>
<dbReference type="PANTHER" id="PTHR43298:SF2">
    <property type="entry name" value="FMN_FAD EXPORTER YEEO-RELATED"/>
    <property type="match status" value="1"/>
</dbReference>
<keyword evidence="5 11" id="KW-0812">Transmembrane</keyword>
<dbReference type="GO" id="GO:0005886">
    <property type="term" value="C:plasma membrane"/>
    <property type="evidence" value="ECO:0007669"/>
    <property type="project" value="UniProtKB-SubCell"/>
</dbReference>
<evidence type="ECO:0000256" key="3">
    <source>
        <dbReference type="ARBA" id="ARBA00022449"/>
    </source>
</evidence>
<evidence type="ECO:0000256" key="1">
    <source>
        <dbReference type="ARBA" id="ARBA00004651"/>
    </source>
</evidence>
<dbReference type="AlphaFoldDB" id="A0A517TCF6"/>
<organism evidence="12 13">
    <name type="scientific">Calycomorphotria hydatis</name>
    <dbReference type="NCBI Taxonomy" id="2528027"/>
    <lineage>
        <taxon>Bacteria</taxon>
        <taxon>Pseudomonadati</taxon>
        <taxon>Planctomycetota</taxon>
        <taxon>Planctomycetia</taxon>
        <taxon>Planctomycetales</taxon>
        <taxon>Planctomycetaceae</taxon>
        <taxon>Calycomorphotria</taxon>
    </lineage>
</organism>
<keyword evidence="13" id="KW-1185">Reference proteome</keyword>
<dbReference type="NCBIfam" id="TIGR00797">
    <property type="entry name" value="matE"/>
    <property type="match status" value="1"/>
</dbReference>
<evidence type="ECO:0000256" key="11">
    <source>
        <dbReference type="SAM" id="Phobius"/>
    </source>
</evidence>
<feature type="transmembrane region" description="Helical" evidence="11">
    <location>
        <begin position="252"/>
        <end position="270"/>
    </location>
</feature>
<dbReference type="Pfam" id="PF01554">
    <property type="entry name" value="MatE"/>
    <property type="match status" value="2"/>
</dbReference>
<keyword evidence="2" id="KW-0813">Transport</keyword>
<keyword evidence="7" id="KW-0406">Ion transport</keyword>
<feature type="transmembrane region" description="Helical" evidence="11">
    <location>
        <begin position="166"/>
        <end position="187"/>
    </location>
</feature>
<dbReference type="GO" id="GO:0015297">
    <property type="term" value="F:antiporter activity"/>
    <property type="evidence" value="ECO:0007669"/>
    <property type="project" value="UniProtKB-KW"/>
</dbReference>
<accession>A0A517TCF6</accession>
<dbReference type="KEGG" id="chya:V22_33230"/>
<feature type="transmembrane region" description="Helical" evidence="11">
    <location>
        <begin position="282"/>
        <end position="305"/>
    </location>
</feature>
<feature type="transmembrane region" description="Helical" evidence="11">
    <location>
        <begin position="100"/>
        <end position="125"/>
    </location>
</feature>
<evidence type="ECO:0000313" key="12">
    <source>
        <dbReference type="EMBL" id="QDT66059.1"/>
    </source>
</evidence>
<proteinExistence type="predicted"/>
<evidence type="ECO:0000256" key="2">
    <source>
        <dbReference type="ARBA" id="ARBA00022448"/>
    </source>
</evidence>
<dbReference type="InterPro" id="IPR050222">
    <property type="entry name" value="MATE_MdtK"/>
</dbReference>
<feature type="region of interest" description="Disordered" evidence="10">
    <location>
        <begin position="481"/>
        <end position="500"/>
    </location>
</feature>
<gene>
    <name evidence="12" type="primary">norM</name>
    <name evidence="12" type="ORF">V22_33230</name>
</gene>
<keyword evidence="8 11" id="KW-0472">Membrane</keyword>
<evidence type="ECO:0000256" key="6">
    <source>
        <dbReference type="ARBA" id="ARBA00022989"/>
    </source>
</evidence>
<dbReference type="CDD" id="cd13133">
    <property type="entry name" value="MATE_like_7"/>
    <property type="match status" value="1"/>
</dbReference>
<dbReference type="EMBL" id="CP036316">
    <property type="protein sequence ID" value="QDT66059.1"/>
    <property type="molecule type" value="Genomic_DNA"/>
</dbReference>
<evidence type="ECO:0000256" key="4">
    <source>
        <dbReference type="ARBA" id="ARBA00022475"/>
    </source>
</evidence>
<feature type="transmembrane region" description="Helical" evidence="11">
    <location>
        <begin position="426"/>
        <end position="445"/>
    </location>
</feature>
<keyword evidence="3" id="KW-0050">Antiport</keyword>
<feature type="transmembrane region" description="Helical" evidence="11">
    <location>
        <begin position="137"/>
        <end position="159"/>
    </location>
</feature>